<dbReference type="EMBL" id="AMGV01000013">
    <property type="protein sequence ID" value="KEF53447.1"/>
    <property type="molecule type" value="Genomic_DNA"/>
</dbReference>
<dbReference type="OrthoDB" id="2840902at2759"/>
<dbReference type="RefSeq" id="XP_013256037.1">
    <property type="nucleotide sequence ID" value="XM_013400583.1"/>
</dbReference>
<dbReference type="AlphaFoldDB" id="A0A072P195"/>
<name>A0A072P195_9EURO</name>
<accession>A0A072P195</accession>
<dbReference type="VEuPathDB" id="FungiDB:A1O9_10422"/>
<dbReference type="HOGENOM" id="CLU_2904193_0_0_1"/>
<proteinExistence type="predicted"/>
<evidence type="ECO:0000313" key="2">
    <source>
        <dbReference type="Proteomes" id="UP000027920"/>
    </source>
</evidence>
<dbReference type="Proteomes" id="UP000027920">
    <property type="component" value="Unassembled WGS sequence"/>
</dbReference>
<protein>
    <submittedName>
        <fullName evidence="1">Uncharacterized protein</fullName>
    </submittedName>
</protein>
<evidence type="ECO:0000313" key="1">
    <source>
        <dbReference type="EMBL" id="KEF53447.1"/>
    </source>
</evidence>
<sequence>MWILENEEGILEPIYQQSEPEEGIGGYELQSTSDRVIAYEYNGKGSAGYVLLYRPGTRTMWM</sequence>
<dbReference type="GeneID" id="25285326"/>
<organism evidence="1 2">
    <name type="scientific">Exophiala aquamarina CBS 119918</name>
    <dbReference type="NCBI Taxonomy" id="1182545"/>
    <lineage>
        <taxon>Eukaryota</taxon>
        <taxon>Fungi</taxon>
        <taxon>Dikarya</taxon>
        <taxon>Ascomycota</taxon>
        <taxon>Pezizomycotina</taxon>
        <taxon>Eurotiomycetes</taxon>
        <taxon>Chaetothyriomycetidae</taxon>
        <taxon>Chaetothyriales</taxon>
        <taxon>Herpotrichiellaceae</taxon>
        <taxon>Exophiala</taxon>
    </lineage>
</organism>
<keyword evidence="2" id="KW-1185">Reference proteome</keyword>
<gene>
    <name evidence="1" type="ORF">A1O9_10422</name>
</gene>
<comment type="caution">
    <text evidence="1">The sequence shown here is derived from an EMBL/GenBank/DDBJ whole genome shotgun (WGS) entry which is preliminary data.</text>
</comment>
<reference evidence="1 2" key="1">
    <citation type="submission" date="2013-03" db="EMBL/GenBank/DDBJ databases">
        <title>The Genome Sequence of Exophiala aquamarina CBS 119918.</title>
        <authorList>
            <consortium name="The Broad Institute Genomics Platform"/>
            <person name="Cuomo C."/>
            <person name="de Hoog S."/>
            <person name="Gorbushina A."/>
            <person name="Walker B."/>
            <person name="Young S.K."/>
            <person name="Zeng Q."/>
            <person name="Gargeya S."/>
            <person name="Fitzgerald M."/>
            <person name="Haas B."/>
            <person name="Abouelleil A."/>
            <person name="Allen A.W."/>
            <person name="Alvarado L."/>
            <person name="Arachchi H.M."/>
            <person name="Berlin A.M."/>
            <person name="Chapman S.B."/>
            <person name="Gainer-Dewar J."/>
            <person name="Goldberg J."/>
            <person name="Griggs A."/>
            <person name="Gujja S."/>
            <person name="Hansen M."/>
            <person name="Howarth C."/>
            <person name="Imamovic A."/>
            <person name="Ireland A."/>
            <person name="Larimer J."/>
            <person name="McCowan C."/>
            <person name="Murphy C."/>
            <person name="Pearson M."/>
            <person name="Poon T.W."/>
            <person name="Priest M."/>
            <person name="Roberts A."/>
            <person name="Saif S."/>
            <person name="Shea T."/>
            <person name="Sisk P."/>
            <person name="Sykes S."/>
            <person name="Wortman J."/>
            <person name="Nusbaum C."/>
            <person name="Birren B."/>
        </authorList>
    </citation>
    <scope>NUCLEOTIDE SEQUENCE [LARGE SCALE GENOMIC DNA]</scope>
    <source>
        <strain evidence="1 2">CBS 119918</strain>
    </source>
</reference>